<protein>
    <recommendedName>
        <fullName evidence="5">Excalibur calcium-binding domain-containing protein</fullName>
    </recommendedName>
</protein>
<keyword evidence="4" id="KW-1185">Reference proteome</keyword>
<dbReference type="RefSeq" id="WP_306746608.1">
    <property type="nucleotide sequence ID" value="NZ_NSDM01000006.1"/>
</dbReference>
<organism evidence="3 4">
    <name type="scientific">Saccharothrix yanglingensis</name>
    <dbReference type="NCBI Taxonomy" id="659496"/>
    <lineage>
        <taxon>Bacteria</taxon>
        <taxon>Bacillati</taxon>
        <taxon>Actinomycetota</taxon>
        <taxon>Actinomycetes</taxon>
        <taxon>Pseudonocardiales</taxon>
        <taxon>Pseudonocardiaceae</taxon>
        <taxon>Saccharothrix</taxon>
    </lineage>
</organism>
<reference evidence="3 4" key="1">
    <citation type="submission" date="2017-06" db="EMBL/GenBank/DDBJ databases">
        <title>Cultured bacterium strain Saccharothrix yanglingensis Hhs.015.</title>
        <authorList>
            <person name="Xia Y."/>
        </authorList>
    </citation>
    <scope>NUCLEOTIDE SEQUENCE [LARGE SCALE GENOMIC DNA]</scope>
    <source>
        <strain evidence="3 4">Hhs.015</strain>
    </source>
</reference>
<dbReference type="Proteomes" id="UP001225605">
    <property type="component" value="Unassembled WGS sequence"/>
</dbReference>
<accession>A0ABU0WZW8</accession>
<evidence type="ECO:0000313" key="3">
    <source>
        <dbReference type="EMBL" id="MDQ2585420.1"/>
    </source>
</evidence>
<keyword evidence="2" id="KW-0812">Transmembrane</keyword>
<evidence type="ECO:0000256" key="2">
    <source>
        <dbReference type="SAM" id="Phobius"/>
    </source>
</evidence>
<evidence type="ECO:0000313" key="4">
    <source>
        <dbReference type="Proteomes" id="UP001225605"/>
    </source>
</evidence>
<gene>
    <name evidence="3" type="ORF">CKY47_15820</name>
</gene>
<keyword evidence="2" id="KW-0472">Membrane</keyword>
<evidence type="ECO:0000256" key="1">
    <source>
        <dbReference type="SAM" id="MobiDB-lite"/>
    </source>
</evidence>
<name>A0ABU0WZW8_9PSEU</name>
<feature type="compositionally biased region" description="Pro residues" evidence="1">
    <location>
        <begin position="215"/>
        <end position="246"/>
    </location>
</feature>
<feature type="region of interest" description="Disordered" evidence="1">
    <location>
        <begin position="189"/>
        <end position="248"/>
    </location>
</feature>
<feature type="compositionally biased region" description="Low complexity" evidence="1">
    <location>
        <begin position="189"/>
        <end position="214"/>
    </location>
</feature>
<proteinExistence type="predicted"/>
<dbReference type="EMBL" id="NSDM01000006">
    <property type="protein sequence ID" value="MDQ2585420.1"/>
    <property type="molecule type" value="Genomic_DNA"/>
</dbReference>
<comment type="caution">
    <text evidence="3">The sequence shown here is derived from an EMBL/GenBank/DDBJ whole genome shotgun (WGS) entry which is preliminary data.</text>
</comment>
<keyword evidence="2" id="KW-1133">Transmembrane helix</keyword>
<sequence>MIENSSAGLVVLQAEVTVTVTREEHHQDALAPYAVAPGRERRVAVELAWCTIASGRHQGERAVEVRLDGRRVGELTHLMSQRYAGLVAQVTGRGARPGCEAAVRAGVRGLEVVLRLPRDTSGVVPLRQEPTAVFAPPPLPAPAPAARPSRRPVWIAAAAVVFVFVLIGALADKESPSTANTAADITTAARTTTTTPTTTTSTPTTTTSTTTTTTAPPPPAQPEPQPNPQPQPRPNPQPAPPAPAPAPVQGCHAGYTPCVPIASDVDCKPGSGNGPAYVTGPITVIGPDVYGLDSDGDGVGCEK</sequence>
<evidence type="ECO:0008006" key="5">
    <source>
        <dbReference type="Google" id="ProtNLM"/>
    </source>
</evidence>
<feature type="transmembrane region" description="Helical" evidence="2">
    <location>
        <begin position="153"/>
        <end position="171"/>
    </location>
</feature>